<dbReference type="Gene3D" id="3.40.640.10">
    <property type="entry name" value="Type I PLP-dependent aspartate aminotransferase-like (Major domain)"/>
    <property type="match status" value="1"/>
</dbReference>
<comment type="caution">
    <text evidence="4">The sequence shown here is derived from an EMBL/GenBank/DDBJ whole genome shotgun (WGS) entry which is preliminary data.</text>
</comment>
<reference evidence="5" key="1">
    <citation type="journal article" date="2021" name="Science">
        <title>Hunting the eagle killer: A cyanobacterial neurotoxin causes vacuolar myelinopathy.</title>
        <authorList>
            <person name="Breinlinger S."/>
            <person name="Phillips T.J."/>
            <person name="Haram B.N."/>
            <person name="Mares J."/>
            <person name="Martinez Yerena J.A."/>
            <person name="Hrouzek P."/>
            <person name="Sobotka R."/>
            <person name="Henderson W.M."/>
            <person name="Schmieder P."/>
            <person name="Williams S.M."/>
            <person name="Lauderdale J.D."/>
            <person name="Wilde H.D."/>
            <person name="Gerrin W."/>
            <person name="Kust A."/>
            <person name="Washington J.W."/>
            <person name="Wagner C."/>
            <person name="Geier B."/>
            <person name="Liebeke M."/>
            <person name="Enke H."/>
            <person name="Niedermeyer T.H.J."/>
            <person name="Wilde S.B."/>
        </authorList>
    </citation>
    <scope>NUCLEOTIDE SEQUENCE [LARGE SCALE GENOMIC DNA]</scope>
    <source>
        <strain evidence="5">Thurmond2011</strain>
    </source>
</reference>
<protein>
    <submittedName>
        <fullName evidence="4">Aminotransferase class III-fold pyridoxal phosphate-dependent enzyme</fullName>
    </submittedName>
</protein>
<proteinExistence type="predicted"/>
<dbReference type="CDD" id="cd05121">
    <property type="entry name" value="ABC1_ADCK3-like"/>
    <property type="match status" value="1"/>
</dbReference>
<dbReference type="InterPro" id="IPR015421">
    <property type="entry name" value="PyrdxlP-dep_Trfase_major"/>
</dbReference>
<evidence type="ECO:0000259" key="3">
    <source>
        <dbReference type="PROSITE" id="PS50011"/>
    </source>
</evidence>
<dbReference type="PROSITE" id="PS00600">
    <property type="entry name" value="AA_TRANSFER_CLASS_3"/>
    <property type="match status" value="1"/>
</dbReference>
<keyword evidence="4" id="KW-0032">Aminotransferase</keyword>
<accession>A0AAP5I629</accession>
<dbReference type="InterPro" id="IPR049704">
    <property type="entry name" value="Aminotrans_3_PPA_site"/>
</dbReference>
<keyword evidence="5" id="KW-1185">Reference proteome</keyword>
<dbReference type="InterPro" id="IPR000719">
    <property type="entry name" value="Prot_kinase_dom"/>
</dbReference>
<dbReference type="GO" id="GO:0005524">
    <property type="term" value="F:ATP binding"/>
    <property type="evidence" value="ECO:0007669"/>
    <property type="project" value="InterPro"/>
</dbReference>
<dbReference type="InterPro" id="IPR011009">
    <property type="entry name" value="Kinase-like_dom_sf"/>
</dbReference>
<evidence type="ECO:0000256" key="2">
    <source>
        <dbReference type="ARBA" id="ARBA00022898"/>
    </source>
</evidence>
<dbReference type="InterPro" id="IPR005814">
    <property type="entry name" value="Aminotrans_3"/>
</dbReference>
<evidence type="ECO:0000256" key="1">
    <source>
        <dbReference type="ARBA" id="ARBA00001933"/>
    </source>
</evidence>
<name>A0AAP5I629_9CYAN</name>
<organism evidence="4 5">
    <name type="scientific">Aetokthonos hydrillicola Thurmond2011</name>
    <dbReference type="NCBI Taxonomy" id="2712845"/>
    <lineage>
        <taxon>Bacteria</taxon>
        <taxon>Bacillati</taxon>
        <taxon>Cyanobacteriota</taxon>
        <taxon>Cyanophyceae</taxon>
        <taxon>Nostocales</taxon>
        <taxon>Hapalosiphonaceae</taxon>
        <taxon>Aetokthonos</taxon>
    </lineage>
</organism>
<dbReference type="CDD" id="cd00610">
    <property type="entry name" value="OAT_like"/>
    <property type="match status" value="1"/>
</dbReference>
<sequence length="873" mass="100127">MIVFHLSRILYLTILHGLGYLFSTFGKKEQESKMIRSEWIYRYMLRMGPLYIKIGQILATRSDLIGEEIAGRLRELQDNTIPSSSEYVKNTFSNEIGQPIENIFEQFNFQPIASASIAQVHEGILTTGQKVAVKIVKKNVKQQLQQNLEILKNLIGFAHFFLPNIRQFNLPVRFQELYILLIAQTDMREEAKCQQDIYNNFKNHPYVRIPTLIPELCTSSILVMEFIEGIKGQNAHQVDLPAPLLARRFQEAIWSMLYFDGYSHGDPHPGNIIFSKDGQVTFIDFGITVKLSEDEKWGLSSFYFACNRKEWDLAVERFTKDFVVNKDHILRDWSKYKQEVVDVLKLHFEVRKSRWSTIAYFQDINKILKKYKAQYTTTFTKIDLLLISFEGFLNQIDPEIDIWENVRKFIDRFSPYMNATVKEIFDSYFSQHSPTSIELRDYARNYLVAPTHLDRYFFPSSYPLFIKKANGCRLEDVDGNQYLDISCGYGPHFLGYAHPAITAALIEAVQMGGVNVMGNLPEVQLAETIVKAFPSADKVIFSNSGTESVLHAIRLCRAYRKRDRIAKFEGHFHGFSDQGMVSSWFRFTGEKDEPQPMNGTQGCNQNVVQQTLVLQYGHPKSIERLREAANELACVICEPMSSLMATYDTEFLQELRHVCTQFDLPLIFDEVVTGFRVAYGGIQTLAGVSPDLTCLGKIIGGGLPCGALAGKAELIDIAKSSRDPFVDYESKAFIGGTMTGNSLTCSAGLAALTYLREHPEIYTRLEQQTTWLAQELLKIAQKYKIPFKVRANRSIFSLSFTHKEIKFYREKQAGSNFKANLALAYYMRKHGIYMPELHTLMLNASHTQEDLEMICQAFERSLQQMIQDKFFVM</sequence>
<dbReference type="EMBL" id="JAALHA020000005">
    <property type="protein sequence ID" value="MDR9895496.1"/>
    <property type="molecule type" value="Genomic_DNA"/>
</dbReference>
<dbReference type="Pfam" id="PF00202">
    <property type="entry name" value="Aminotran_3"/>
    <property type="match status" value="1"/>
</dbReference>
<dbReference type="InterPro" id="IPR015424">
    <property type="entry name" value="PyrdxlP-dep_Trfase"/>
</dbReference>
<dbReference type="Proteomes" id="UP000667802">
    <property type="component" value="Unassembled WGS sequence"/>
</dbReference>
<dbReference type="AlphaFoldDB" id="A0AAP5I629"/>
<dbReference type="GO" id="GO:0004672">
    <property type="term" value="F:protein kinase activity"/>
    <property type="evidence" value="ECO:0007669"/>
    <property type="project" value="InterPro"/>
</dbReference>
<dbReference type="Gene3D" id="3.90.1150.10">
    <property type="entry name" value="Aspartate Aminotransferase, domain 1"/>
    <property type="match status" value="1"/>
</dbReference>
<dbReference type="SUPFAM" id="SSF56112">
    <property type="entry name" value="Protein kinase-like (PK-like)"/>
    <property type="match status" value="1"/>
</dbReference>
<feature type="domain" description="Protein kinase" evidence="3">
    <location>
        <begin position="106"/>
        <end position="465"/>
    </location>
</feature>
<keyword evidence="4" id="KW-0808">Transferase</keyword>
<dbReference type="InterPro" id="IPR015422">
    <property type="entry name" value="PyrdxlP-dep_Trfase_small"/>
</dbReference>
<dbReference type="InterPro" id="IPR004147">
    <property type="entry name" value="ABC1_dom"/>
</dbReference>
<comment type="cofactor">
    <cofactor evidence="1">
        <name>pyridoxal 5'-phosphate</name>
        <dbReference type="ChEBI" id="CHEBI:597326"/>
    </cofactor>
</comment>
<dbReference type="SUPFAM" id="SSF53383">
    <property type="entry name" value="PLP-dependent transferases"/>
    <property type="match status" value="1"/>
</dbReference>
<dbReference type="GO" id="GO:0030170">
    <property type="term" value="F:pyridoxal phosphate binding"/>
    <property type="evidence" value="ECO:0007669"/>
    <property type="project" value="InterPro"/>
</dbReference>
<dbReference type="GO" id="GO:0008483">
    <property type="term" value="F:transaminase activity"/>
    <property type="evidence" value="ECO:0007669"/>
    <property type="project" value="UniProtKB-KW"/>
</dbReference>
<dbReference type="PANTHER" id="PTHR43713">
    <property type="entry name" value="GLUTAMATE-1-SEMIALDEHYDE 2,1-AMINOMUTASE"/>
    <property type="match status" value="1"/>
</dbReference>
<dbReference type="RefSeq" id="WP_243902327.1">
    <property type="nucleotide sequence ID" value="NZ_CAWQFN010000829.1"/>
</dbReference>
<dbReference type="PANTHER" id="PTHR43713:SF3">
    <property type="entry name" value="GLUTAMATE-1-SEMIALDEHYDE 2,1-AMINOMUTASE 1, CHLOROPLASTIC-RELATED"/>
    <property type="match status" value="1"/>
</dbReference>
<dbReference type="PROSITE" id="PS50011">
    <property type="entry name" value="PROTEIN_KINASE_DOM"/>
    <property type="match status" value="1"/>
</dbReference>
<dbReference type="Pfam" id="PF03109">
    <property type="entry name" value="ABC1"/>
    <property type="match status" value="1"/>
</dbReference>
<keyword evidence="2" id="KW-0663">Pyridoxal phosphate</keyword>
<dbReference type="Gene3D" id="1.10.510.10">
    <property type="entry name" value="Transferase(Phosphotransferase) domain 1"/>
    <property type="match status" value="1"/>
</dbReference>
<evidence type="ECO:0000313" key="4">
    <source>
        <dbReference type="EMBL" id="MDR9895496.1"/>
    </source>
</evidence>
<evidence type="ECO:0000313" key="5">
    <source>
        <dbReference type="Proteomes" id="UP000667802"/>
    </source>
</evidence>
<gene>
    <name evidence="4" type="ORF">G7B40_013095</name>
</gene>